<dbReference type="EMBL" id="CAJNDS010002811">
    <property type="protein sequence ID" value="CAE7606202.1"/>
    <property type="molecule type" value="Genomic_DNA"/>
</dbReference>
<comment type="caution">
    <text evidence="1">The sequence shown here is derived from an EMBL/GenBank/DDBJ whole genome shotgun (WGS) entry which is preliminary data.</text>
</comment>
<evidence type="ECO:0000313" key="1">
    <source>
        <dbReference type="EMBL" id="CAE7606202.1"/>
    </source>
</evidence>
<organism evidence="1 2">
    <name type="scientific">Symbiodinium natans</name>
    <dbReference type="NCBI Taxonomy" id="878477"/>
    <lineage>
        <taxon>Eukaryota</taxon>
        <taxon>Sar</taxon>
        <taxon>Alveolata</taxon>
        <taxon>Dinophyceae</taxon>
        <taxon>Suessiales</taxon>
        <taxon>Symbiodiniaceae</taxon>
        <taxon>Symbiodinium</taxon>
    </lineage>
</organism>
<protein>
    <submittedName>
        <fullName evidence="1">FTSH10 protein</fullName>
    </submittedName>
</protein>
<sequence>MEEKAVQIKSPSNYLKAAAAREGSAAVVSVQTDESKIHRRATWLSSNVFQDRPISEEAVAALMGLGTRRALELFKDIEEKQDQIKNPSGYLISAASRETAGAHPGPAMMALPAITMPVMRSTPAPVAAMAMSSSADEAKIWRRASWLNANVFPDRPIDDEAIAAMSGLGAARAMELFKDVEEKQGQVRSPSGYLKTAASRESSVNVSSFSPRVHVMQPMQVTDATKVQRRASWLNANVFPDRPIDHQAIEAMMNLGTARAMELFKDSDSDAILVPPLC</sequence>
<dbReference type="OrthoDB" id="1413014at2759"/>
<dbReference type="Proteomes" id="UP000604046">
    <property type="component" value="Unassembled WGS sequence"/>
</dbReference>
<evidence type="ECO:0000313" key="2">
    <source>
        <dbReference type="Proteomes" id="UP000604046"/>
    </source>
</evidence>
<proteinExistence type="predicted"/>
<gene>
    <name evidence="1" type="primary">FTSH10</name>
    <name evidence="1" type="ORF">SNAT2548_LOCUS34473</name>
</gene>
<accession>A0A812V9C7</accession>
<reference evidence="1" key="1">
    <citation type="submission" date="2021-02" db="EMBL/GenBank/DDBJ databases">
        <authorList>
            <person name="Dougan E. K."/>
            <person name="Rhodes N."/>
            <person name="Thang M."/>
            <person name="Chan C."/>
        </authorList>
    </citation>
    <scope>NUCLEOTIDE SEQUENCE</scope>
</reference>
<name>A0A812V9C7_9DINO</name>
<dbReference type="AlphaFoldDB" id="A0A812V9C7"/>
<keyword evidence="2" id="KW-1185">Reference proteome</keyword>